<dbReference type="Gene3D" id="2.40.160.20">
    <property type="match status" value="1"/>
</dbReference>
<name>A0A9D7XC14_9BACT</name>
<dbReference type="Pfam" id="PF19573">
    <property type="entry name" value="DUF6089"/>
    <property type="match status" value="1"/>
</dbReference>
<evidence type="ECO:0000259" key="1">
    <source>
        <dbReference type="Pfam" id="PF19573"/>
    </source>
</evidence>
<organism evidence="2 3">
    <name type="scientific">Candidatus Defluviibacterium haderslevense</name>
    <dbReference type="NCBI Taxonomy" id="2981993"/>
    <lineage>
        <taxon>Bacteria</taxon>
        <taxon>Pseudomonadati</taxon>
        <taxon>Bacteroidota</taxon>
        <taxon>Saprospiria</taxon>
        <taxon>Saprospirales</taxon>
        <taxon>Saprospiraceae</taxon>
        <taxon>Candidatus Defluviibacterium</taxon>
    </lineage>
</organism>
<protein>
    <submittedName>
        <fullName evidence="2">Outer membrane beta-barrel protein</fullName>
    </submittedName>
</protein>
<evidence type="ECO:0000313" key="3">
    <source>
        <dbReference type="Proteomes" id="UP000808349"/>
    </source>
</evidence>
<dbReference type="AlphaFoldDB" id="A0A9D7XC14"/>
<gene>
    <name evidence="2" type="ORF">IPO85_01730</name>
</gene>
<dbReference type="Proteomes" id="UP000808349">
    <property type="component" value="Unassembled WGS sequence"/>
</dbReference>
<comment type="caution">
    <text evidence="2">The sequence shown here is derived from an EMBL/GenBank/DDBJ whole genome shotgun (WGS) entry which is preliminary data.</text>
</comment>
<dbReference type="InterPro" id="IPR011250">
    <property type="entry name" value="OMP/PagP_B-barrel"/>
</dbReference>
<dbReference type="InterPro" id="IPR045743">
    <property type="entry name" value="DUF6089"/>
</dbReference>
<dbReference type="EMBL" id="JADKFW010000004">
    <property type="protein sequence ID" value="MBK9716244.1"/>
    <property type="molecule type" value="Genomic_DNA"/>
</dbReference>
<feature type="domain" description="DUF6089" evidence="1">
    <location>
        <begin position="4"/>
        <end position="213"/>
    </location>
</feature>
<accession>A0A9D7XC14</accession>
<reference evidence="2 3" key="1">
    <citation type="submission" date="2020-10" db="EMBL/GenBank/DDBJ databases">
        <title>Connecting structure to function with the recovery of over 1000 high-quality activated sludge metagenome-assembled genomes encoding full-length rRNA genes using long-read sequencing.</title>
        <authorList>
            <person name="Singleton C.M."/>
            <person name="Petriglieri F."/>
            <person name="Kristensen J.M."/>
            <person name="Kirkegaard R.H."/>
            <person name="Michaelsen T.Y."/>
            <person name="Andersen M.H."/>
            <person name="Karst S.M."/>
            <person name="Dueholm M.S."/>
            <person name="Nielsen P.H."/>
            <person name="Albertsen M."/>
        </authorList>
    </citation>
    <scope>NUCLEOTIDE SEQUENCE [LARGE SCALE GENOMIC DNA]</scope>
    <source>
        <strain evidence="2">Ribe_18-Q3-R11-54_BAT3C.373</strain>
    </source>
</reference>
<sequence>MNRVFILLLILFISIVNIKAQKGAEVGAWVGNSFYFGDLNNLYRLTEPGISGGLLFRYNVNSRLSPQCQINYSRLRANDANSSNLFDQNRNLSFYSDVFEITPAIAFNFIPYIHGNDDTNFSPYVVTGLSLFYHDPKTKRLGHIEHLQSNGTEGQIVGQEYSRISGGWLLGLGTKVKINYRWSINVDLSSRITWTDYLDDVSTVYPNFSTLRTTRGNNAVLLSDPSLNLGGDIPANRSGTQRGDGNDKDIFMSFGISLVYYFGGLECPQISKFND</sequence>
<dbReference type="SUPFAM" id="SSF56925">
    <property type="entry name" value="OMPA-like"/>
    <property type="match status" value="1"/>
</dbReference>
<evidence type="ECO:0000313" key="2">
    <source>
        <dbReference type="EMBL" id="MBK9716244.1"/>
    </source>
</evidence>
<proteinExistence type="predicted"/>